<dbReference type="AlphaFoldDB" id="A0A4Q2IR15"/>
<evidence type="ECO:0000313" key="2">
    <source>
        <dbReference type="EMBL" id="RXZ30567.1"/>
    </source>
</evidence>
<evidence type="ECO:0000313" key="3">
    <source>
        <dbReference type="Proteomes" id="UP000292347"/>
    </source>
</evidence>
<dbReference type="RefSeq" id="WP_129343171.1">
    <property type="nucleotide sequence ID" value="NZ_JACIDD010000003.1"/>
</dbReference>
<comment type="caution">
    <text evidence="2">The sequence shown here is derived from an EMBL/GenBank/DDBJ whole genome shotgun (WGS) entry which is preliminary data.</text>
</comment>
<feature type="domain" description="DUF4136" evidence="1">
    <location>
        <begin position="56"/>
        <end position="196"/>
    </location>
</feature>
<gene>
    <name evidence="2" type="ORF">EO081_15505</name>
</gene>
<evidence type="ECO:0000259" key="1">
    <source>
        <dbReference type="Pfam" id="PF13590"/>
    </source>
</evidence>
<protein>
    <submittedName>
        <fullName evidence="2">DUF4136 domain-containing protein</fullName>
    </submittedName>
</protein>
<proteinExistence type="predicted"/>
<dbReference type="InterPro" id="IPR025411">
    <property type="entry name" value="DUF4136"/>
</dbReference>
<organism evidence="2 3">
    <name type="scientific">Sphingomonas desiccabilis</name>
    <dbReference type="NCBI Taxonomy" id="429134"/>
    <lineage>
        <taxon>Bacteria</taxon>
        <taxon>Pseudomonadati</taxon>
        <taxon>Pseudomonadota</taxon>
        <taxon>Alphaproteobacteria</taxon>
        <taxon>Sphingomonadales</taxon>
        <taxon>Sphingomonadaceae</taxon>
        <taxon>Sphingomonas</taxon>
    </lineage>
</organism>
<dbReference type="PROSITE" id="PS51257">
    <property type="entry name" value="PROKAR_LIPOPROTEIN"/>
    <property type="match status" value="1"/>
</dbReference>
<reference evidence="2 3" key="1">
    <citation type="submission" date="2019-01" db="EMBL/GenBank/DDBJ databases">
        <title>Sphingomonas mucosissima sp. nov. and Sphingomonas desiccabilis sp. nov., from biological soil crusts in the Colorado Plateau, USA.</title>
        <authorList>
            <person name="Zhu D."/>
        </authorList>
    </citation>
    <scope>NUCLEOTIDE SEQUENCE [LARGE SCALE GENOMIC DNA]</scope>
    <source>
        <strain evidence="2 3">CP1D</strain>
    </source>
</reference>
<dbReference type="OrthoDB" id="7428103at2"/>
<sequence>MNKLVLALTAGIASLTAGCATTQRAAPIDVTRFHLGSPVEPGSFTIEPLRTNATISPEYQTYADAVSRELNRLGFTPTRTTVSSDSRYIVSVAFLRATRGYVAKPAPFSVGLGAGGGSFGRRSGVGLGGGVTLPIGGDRQQAVIGSELSAQIRRRADNTVVWEGRAVTESLEGKASSQPITVADKLAGALFRGFPGESGITTTVK</sequence>
<name>A0A4Q2IR15_9SPHN</name>
<accession>A0A4Q2IR15</accession>
<dbReference type="EMBL" id="SDPT01000003">
    <property type="protein sequence ID" value="RXZ30567.1"/>
    <property type="molecule type" value="Genomic_DNA"/>
</dbReference>
<dbReference type="Pfam" id="PF13590">
    <property type="entry name" value="DUF4136"/>
    <property type="match status" value="1"/>
</dbReference>
<dbReference type="Proteomes" id="UP000292347">
    <property type="component" value="Unassembled WGS sequence"/>
</dbReference>
<keyword evidence="3" id="KW-1185">Reference proteome</keyword>